<keyword evidence="3" id="KW-1185">Reference proteome</keyword>
<protein>
    <submittedName>
        <fullName evidence="2">Putative integral membrane protein</fullName>
    </submittedName>
</protein>
<feature type="transmembrane region" description="Helical" evidence="1">
    <location>
        <begin position="60"/>
        <end position="80"/>
    </location>
</feature>
<feature type="transmembrane region" description="Helical" evidence="1">
    <location>
        <begin position="274"/>
        <end position="296"/>
    </location>
</feature>
<proteinExistence type="predicted"/>
<dbReference type="PANTHER" id="PTHR34289:SF8">
    <property type="entry name" value="DUF819 DOMAIN-CONTAINING PROTEIN"/>
    <property type="match status" value="1"/>
</dbReference>
<dbReference type="Pfam" id="PF05684">
    <property type="entry name" value="DUF819"/>
    <property type="match status" value="1"/>
</dbReference>
<feature type="transmembrane region" description="Helical" evidence="1">
    <location>
        <begin position="357"/>
        <end position="383"/>
    </location>
</feature>
<keyword evidence="1" id="KW-0812">Transmembrane</keyword>
<gene>
    <name evidence="2" type="ORF">DSM106044_01125</name>
</gene>
<dbReference type="OrthoDB" id="653763at2"/>
<feature type="transmembrane region" description="Helical" evidence="1">
    <location>
        <begin position="302"/>
        <end position="324"/>
    </location>
</feature>
<evidence type="ECO:0000313" key="3">
    <source>
        <dbReference type="Proteomes" id="UP000306509"/>
    </source>
</evidence>
<feature type="transmembrane region" description="Helical" evidence="1">
    <location>
        <begin position="92"/>
        <end position="118"/>
    </location>
</feature>
<sequence>MTLPIFNSTESLLAVVFIMIAFSMWLQKYSALKSIGPVLTVIVIGIILSNLKIVPGSHELYGTLGTYCIPISVSLYLLNVDFQGLKKLSRQPWIAIICAVFSVSIISVIFGVVFGNVIPEGWKVAGMFVGTYTGGSANLTAIAVGLNAAQETIASANAADYVIGIPVLILLFAMPAILRKMKWIERVWPYHYTEAERQESDGSGSLMGSDTWSIRDIAYLLALAITISTVAGIISAKLFPESFMSAGKILLNTTISLIMAQLPMVKKLKGNMSLGLLFGMMYLSTIGFMVDIRAFFGSTLAITLFCACVIFGAMALHLLILRLFKVKYEYAVLSITGAIADGPTAALVASGGGWNSLVGIGLIMGVIGGVCGNYVGIGVAYLIKMLIGA</sequence>
<feature type="transmembrane region" description="Helical" evidence="1">
    <location>
        <begin position="6"/>
        <end position="26"/>
    </location>
</feature>
<dbReference type="InterPro" id="IPR008537">
    <property type="entry name" value="DUF819"/>
</dbReference>
<dbReference type="PANTHER" id="PTHR34289">
    <property type="entry name" value="PROTEIN, PUTATIVE (DUF819)-RELATED"/>
    <property type="match status" value="1"/>
</dbReference>
<dbReference type="STRING" id="180332.GCA_000797495_00557"/>
<dbReference type="AlphaFoldDB" id="A0A4V6YR53"/>
<accession>A0A4V6YR53</accession>
<reference evidence="2 3" key="1">
    <citation type="journal article" date="2019" name="Anaerobe">
        <title>Detection of Robinsoniella peoriensis in multiple bone samples of a trauma patient.</title>
        <authorList>
            <person name="Schrottner P."/>
            <person name="Hartwich K."/>
            <person name="Bunk B."/>
            <person name="Schober I."/>
            <person name="Helbig S."/>
            <person name="Rudolph W.W."/>
            <person name="Gunzer F."/>
        </authorList>
    </citation>
    <scope>NUCLEOTIDE SEQUENCE [LARGE SCALE GENOMIC DNA]</scope>
    <source>
        <strain evidence="2 3">DSM 106044</strain>
    </source>
</reference>
<evidence type="ECO:0000256" key="1">
    <source>
        <dbReference type="SAM" id="Phobius"/>
    </source>
</evidence>
<organism evidence="2 3">
    <name type="scientific">Robinsoniella peoriensis</name>
    <dbReference type="NCBI Taxonomy" id="180332"/>
    <lineage>
        <taxon>Bacteria</taxon>
        <taxon>Bacillati</taxon>
        <taxon>Bacillota</taxon>
        <taxon>Clostridia</taxon>
        <taxon>Lachnospirales</taxon>
        <taxon>Lachnospiraceae</taxon>
        <taxon>Robinsoniella</taxon>
    </lineage>
</organism>
<feature type="transmembrane region" description="Helical" evidence="1">
    <location>
        <begin position="161"/>
        <end position="178"/>
    </location>
</feature>
<dbReference type="RefSeq" id="WP_027294534.1">
    <property type="nucleotide sequence ID" value="NZ_CABMJZ010000035.1"/>
</dbReference>
<evidence type="ECO:0000313" key="2">
    <source>
        <dbReference type="EMBL" id="TLD02088.1"/>
    </source>
</evidence>
<dbReference type="EMBL" id="QGQD01000023">
    <property type="protein sequence ID" value="TLD02088.1"/>
    <property type="molecule type" value="Genomic_DNA"/>
</dbReference>
<keyword evidence="1" id="KW-0472">Membrane</keyword>
<dbReference type="Proteomes" id="UP000306509">
    <property type="component" value="Unassembled WGS sequence"/>
</dbReference>
<feature type="transmembrane region" description="Helical" evidence="1">
    <location>
        <begin position="217"/>
        <end position="236"/>
    </location>
</feature>
<keyword evidence="1" id="KW-1133">Transmembrane helix</keyword>
<name>A0A4V6YR53_9FIRM</name>
<feature type="transmembrane region" description="Helical" evidence="1">
    <location>
        <begin position="331"/>
        <end position="351"/>
    </location>
</feature>
<comment type="caution">
    <text evidence="2">The sequence shown here is derived from an EMBL/GenBank/DDBJ whole genome shotgun (WGS) entry which is preliminary data.</text>
</comment>